<gene>
    <name evidence="2" type="ORF">ALC53_07748</name>
</gene>
<keyword evidence="3" id="KW-1185">Reference proteome</keyword>
<name>A0A195BC35_9HYME</name>
<dbReference type="AlphaFoldDB" id="A0A195BC35"/>
<dbReference type="Pfam" id="PF17906">
    <property type="entry name" value="HTH_48"/>
    <property type="match status" value="1"/>
</dbReference>
<dbReference type="Gene3D" id="1.10.10.1450">
    <property type="match status" value="1"/>
</dbReference>
<reference evidence="2 3" key="1">
    <citation type="submission" date="2015-09" db="EMBL/GenBank/DDBJ databases">
        <title>Atta colombica WGS genome.</title>
        <authorList>
            <person name="Nygaard S."/>
            <person name="Hu H."/>
            <person name="Boomsma J."/>
            <person name="Zhang G."/>
        </authorList>
    </citation>
    <scope>NUCLEOTIDE SEQUENCE [LARGE SCALE GENOMIC DNA]</scope>
    <source>
        <strain evidence="2">Treedump-2</strain>
        <tissue evidence="2">Whole body</tissue>
    </source>
</reference>
<evidence type="ECO:0000313" key="3">
    <source>
        <dbReference type="Proteomes" id="UP000078540"/>
    </source>
</evidence>
<dbReference type="EMBL" id="KQ976529">
    <property type="protein sequence ID" value="KYM81755.1"/>
    <property type="molecule type" value="Genomic_DNA"/>
</dbReference>
<dbReference type="Proteomes" id="UP000078540">
    <property type="component" value="Unassembled WGS sequence"/>
</dbReference>
<organism evidence="2 3">
    <name type="scientific">Atta colombica</name>
    <dbReference type="NCBI Taxonomy" id="520822"/>
    <lineage>
        <taxon>Eukaryota</taxon>
        <taxon>Metazoa</taxon>
        <taxon>Ecdysozoa</taxon>
        <taxon>Arthropoda</taxon>
        <taxon>Hexapoda</taxon>
        <taxon>Insecta</taxon>
        <taxon>Pterygota</taxon>
        <taxon>Neoptera</taxon>
        <taxon>Endopterygota</taxon>
        <taxon>Hymenoptera</taxon>
        <taxon>Apocrita</taxon>
        <taxon>Aculeata</taxon>
        <taxon>Formicoidea</taxon>
        <taxon>Formicidae</taxon>
        <taxon>Myrmicinae</taxon>
        <taxon>Atta</taxon>
    </lineage>
</organism>
<accession>A0A195BC35</accession>
<proteinExistence type="predicted"/>
<evidence type="ECO:0000259" key="1">
    <source>
        <dbReference type="Pfam" id="PF17906"/>
    </source>
</evidence>
<protein>
    <recommendedName>
        <fullName evidence="1">Mos1 transposase HTH domain-containing protein</fullName>
    </recommendedName>
</protein>
<sequence>KKKHLQEALLFCFNLKKSAAESHLMEAYGKHALSVTTYRYWFRRFKNLNRSLRVRPVTPRFPDRLYITSLKVRSSTSPLESDAVVLCVRERERCAFCLNGDRPLGICRGLVIVVGRFCARVSGRWRVVVENARHLMSVRNFLPREHALTKAPSCRSIDQSAPHEEHPIIVPSMYLNVHFMQHPLGDTRSKRKTSSICTLCTVRKHAVISRNMRRRHFVDPLPNARESNVGSSGITGKTVRLSGLWRLTKRHVHFSVNL</sequence>
<feature type="domain" description="Mos1 transposase HTH" evidence="1">
    <location>
        <begin position="2"/>
        <end position="47"/>
    </location>
</feature>
<evidence type="ECO:0000313" key="2">
    <source>
        <dbReference type="EMBL" id="KYM81755.1"/>
    </source>
</evidence>
<feature type="non-terminal residue" evidence="2">
    <location>
        <position position="1"/>
    </location>
</feature>
<dbReference type="InterPro" id="IPR041426">
    <property type="entry name" value="Mos1_HTH"/>
</dbReference>